<evidence type="ECO:0000256" key="2">
    <source>
        <dbReference type="ARBA" id="ARBA00006763"/>
    </source>
</evidence>
<dbReference type="InterPro" id="IPR031100">
    <property type="entry name" value="LOG_fam"/>
</dbReference>
<evidence type="ECO:0000256" key="3">
    <source>
        <dbReference type="RuleBase" id="RU363015"/>
    </source>
</evidence>
<name>A0ABQ1MC55_9SPHI</name>
<dbReference type="SUPFAM" id="SSF102405">
    <property type="entry name" value="MCP/YpsA-like"/>
    <property type="match status" value="1"/>
</dbReference>
<dbReference type="Gene3D" id="3.40.50.450">
    <property type="match status" value="1"/>
</dbReference>
<evidence type="ECO:0000256" key="1">
    <source>
        <dbReference type="ARBA" id="ARBA00000274"/>
    </source>
</evidence>
<dbReference type="InterPro" id="IPR005269">
    <property type="entry name" value="LOG"/>
</dbReference>
<protein>
    <recommendedName>
        <fullName evidence="3">Cytokinin riboside 5'-monophosphate phosphoribohydrolase</fullName>
        <ecNumber evidence="3">3.2.2.n1</ecNumber>
    </recommendedName>
</protein>
<dbReference type="PANTHER" id="PTHR31223:SF70">
    <property type="entry name" value="LOG FAMILY PROTEIN YJL055W"/>
    <property type="match status" value="1"/>
</dbReference>
<keyword evidence="3" id="KW-0378">Hydrolase</keyword>
<comment type="similarity">
    <text evidence="2 3">Belongs to the LOG family.</text>
</comment>
<proteinExistence type="inferred from homology"/>
<reference evidence="5" key="1">
    <citation type="journal article" date="2019" name="Int. J. Syst. Evol. Microbiol.">
        <title>The Global Catalogue of Microorganisms (GCM) 10K type strain sequencing project: providing services to taxonomists for standard genome sequencing and annotation.</title>
        <authorList>
            <consortium name="The Broad Institute Genomics Platform"/>
            <consortium name="The Broad Institute Genome Sequencing Center for Infectious Disease"/>
            <person name="Wu L."/>
            <person name="Ma J."/>
        </authorList>
    </citation>
    <scope>NUCLEOTIDE SEQUENCE [LARGE SCALE GENOMIC DNA]</scope>
    <source>
        <strain evidence="5">CGMCC 1.15342</strain>
    </source>
</reference>
<dbReference type="EMBL" id="BMIK01000011">
    <property type="protein sequence ID" value="GGC36564.1"/>
    <property type="molecule type" value="Genomic_DNA"/>
</dbReference>
<dbReference type="Pfam" id="PF03641">
    <property type="entry name" value="Lysine_decarbox"/>
    <property type="match status" value="1"/>
</dbReference>
<dbReference type="PANTHER" id="PTHR31223">
    <property type="entry name" value="LOG FAMILY PROTEIN YJL055W"/>
    <property type="match status" value="1"/>
</dbReference>
<gene>
    <name evidence="4" type="ORF">GCM10011386_30870</name>
</gene>
<keyword evidence="5" id="KW-1185">Reference proteome</keyword>
<dbReference type="EC" id="3.2.2.n1" evidence="3"/>
<keyword evidence="3" id="KW-0203">Cytokinin biosynthesis</keyword>
<evidence type="ECO:0000313" key="5">
    <source>
        <dbReference type="Proteomes" id="UP000597338"/>
    </source>
</evidence>
<dbReference type="NCBIfam" id="TIGR00730">
    <property type="entry name" value="Rossman fold protein, TIGR00730 family"/>
    <property type="match status" value="1"/>
</dbReference>
<comment type="caution">
    <text evidence="4">The sequence shown here is derived from an EMBL/GenBank/DDBJ whole genome shotgun (WGS) entry which is preliminary data.</text>
</comment>
<accession>A0ABQ1MC55</accession>
<evidence type="ECO:0000313" key="4">
    <source>
        <dbReference type="EMBL" id="GGC36564.1"/>
    </source>
</evidence>
<organism evidence="4 5">
    <name type="scientific">Parapedobacter defluvii</name>
    <dbReference type="NCBI Taxonomy" id="2045106"/>
    <lineage>
        <taxon>Bacteria</taxon>
        <taxon>Pseudomonadati</taxon>
        <taxon>Bacteroidota</taxon>
        <taxon>Sphingobacteriia</taxon>
        <taxon>Sphingobacteriales</taxon>
        <taxon>Sphingobacteriaceae</taxon>
        <taxon>Parapedobacter</taxon>
    </lineage>
</organism>
<dbReference type="Proteomes" id="UP000597338">
    <property type="component" value="Unassembled WGS sequence"/>
</dbReference>
<sequence length="224" mass="24790">MGGLGKANNIAVFLFNDYHCIKKQLYLSLLHMNNIVVFCGSSIGADRIYEEQAYLLGKTLAELGIGLVYGGAKVGLMGAVANGAVQHGGRVVGVLPYFLQTKEIAHEGLTELFIVDTMHERKTKMNQLCDGVIALPGGFGTMEEFFEMLTWGQLGLHRKPMGLLNTEGFYDELIALAQHMVDKGFLKEVNHQMLLWSADIPDLLHKMQNYQAPTVGKWISKETT</sequence>
<comment type="catalytic activity">
    <reaction evidence="1">
        <text>AMP + H2O = D-ribose 5-phosphate + adenine</text>
        <dbReference type="Rhea" id="RHEA:20129"/>
        <dbReference type="ChEBI" id="CHEBI:15377"/>
        <dbReference type="ChEBI" id="CHEBI:16708"/>
        <dbReference type="ChEBI" id="CHEBI:78346"/>
        <dbReference type="ChEBI" id="CHEBI:456215"/>
        <dbReference type="EC" id="3.2.2.4"/>
    </reaction>
</comment>